<dbReference type="AlphaFoldDB" id="A0A9X0YI84"/>
<reference evidence="2 3" key="1">
    <citation type="journal article" date="2021" name="Int. J. Syst. Evol. Microbiol.">
        <title>Pseudomonas lactucae sp. nov., a pathogen causing bacterial rot of lettuce in Japan.</title>
        <authorList>
            <person name="Sawada H."/>
            <person name="Fujikawa T."/>
            <person name="Satou M."/>
        </authorList>
    </citation>
    <scope>NUCLEOTIDE SEQUENCE [LARGE SCALE GENOMIC DNA]</scope>
    <source>
        <strain evidence="2 3">MAFF 301381</strain>
    </source>
</reference>
<protein>
    <submittedName>
        <fullName evidence="2">Uncharacterized protein</fullName>
    </submittedName>
</protein>
<name>A0A9X0YI84_9PSED</name>
<dbReference type="RefSeq" id="WP_205489726.1">
    <property type="nucleotide sequence ID" value="NZ_JAFHKI010000038.1"/>
</dbReference>
<proteinExistence type="predicted"/>
<dbReference type="EMBL" id="JAFHKJ010000160">
    <property type="protein sequence ID" value="MBN2979457.1"/>
    <property type="molecule type" value="Genomic_DNA"/>
</dbReference>
<gene>
    <name evidence="2" type="ORF">JWR99_27405</name>
</gene>
<evidence type="ECO:0000313" key="2">
    <source>
        <dbReference type="EMBL" id="MBN2979457.1"/>
    </source>
</evidence>
<evidence type="ECO:0000256" key="1">
    <source>
        <dbReference type="SAM" id="MobiDB-lite"/>
    </source>
</evidence>
<dbReference type="Proteomes" id="UP001154860">
    <property type="component" value="Unassembled WGS sequence"/>
</dbReference>
<accession>A0A9X0YI84</accession>
<feature type="region of interest" description="Disordered" evidence="1">
    <location>
        <begin position="60"/>
        <end position="80"/>
    </location>
</feature>
<reference evidence="2 3" key="2">
    <citation type="journal article" date="2023" name="Plant Pathol.">
        <title>Dismantling and reorganizing Pseudomonas marginalis sensu#lato.</title>
        <authorList>
            <person name="Sawada H."/>
            <person name="Fujikawa T."/>
            <person name="Satou M."/>
        </authorList>
    </citation>
    <scope>NUCLEOTIDE SEQUENCE [LARGE SCALE GENOMIC DNA]</scope>
    <source>
        <strain evidence="2 3">MAFF 301381</strain>
    </source>
</reference>
<evidence type="ECO:0000313" key="3">
    <source>
        <dbReference type="Proteomes" id="UP001154860"/>
    </source>
</evidence>
<comment type="caution">
    <text evidence="2">The sequence shown here is derived from an EMBL/GenBank/DDBJ whole genome shotgun (WGS) entry which is preliminary data.</text>
</comment>
<organism evidence="2 3">
    <name type="scientific">Pseudomonas lactucae</name>
    <dbReference type="NCBI Taxonomy" id="2813360"/>
    <lineage>
        <taxon>Bacteria</taxon>
        <taxon>Pseudomonadati</taxon>
        <taxon>Pseudomonadota</taxon>
        <taxon>Gammaproteobacteria</taxon>
        <taxon>Pseudomonadales</taxon>
        <taxon>Pseudomonadaceae</taxon>
        <taxon>Pseudomonas</taxon>
    </lineage>
</organism>
<keyword evidence="3" id="KW-1185">Reference proteome</keyword>
<sequence length="80" mass="8457">MARLAAQRLGGEALVQTLLKQGIGDVFQAGSVSEYFLQVSLRQDALIGGRGVGVHGGVFSGKDRNLEQRTPAPAVNNNLH</sequence>